<dbReference type="Proteomes" id="UP001161438">
    <property type="component" value="Chromosome 3"/>
</dbReference>
<dbReference type="EMBL" id="OX365759">
    <property type="protein sequence ID" value="CAI4037661.1"/>
    <property type="molecule type" value="Genomic_DNA"/>
</dbReference>
<keyword evidence="5" id="KW-1185">Reference proteome</keyword>
<accession>A0AA35IXP7</accession>
<evidence type="ECO:0000313" key="5">
    <source>
        <dbReference type="Proteomes" id="UP001161438"/>
    </source>
</evidence>
<keyword evidence="3" id="KW-0862">Zinc</keyword>
<evidence type="ECO:0000256" key="1">
    <source>
        <dbReference type="ARBA" id="ARBA00007818"/>
    </source>
</evidence>
<dbReference type="GO" id="GO:0008270">
    <property type="term" value="F:zinc ion binding"/>
    <property type="evidence" value="ECO:0007669"/>
    <property type="project" value="TreeGrafter"/>
</dbReference>
<dbReference type="PANTHER" id="PTHR12857">
    <property type="entry name" value="CXXC MOTIF CONTAINING ZINC BINDING PROTEIN"/>
    <property type="match status" value="1"/>
</dbReference>
<dbReference type="InterPro" id="IPR008584">
    <property type="entry name" value="CXXC_Zn-binding_euk"/>
</dbReference>
<evidence type="ECO:0000256" key="2">
    <source>
        <dbReference type="ARBA" id="ARBA00022723"/>
    </source>
</evidence>
<dbReference type="AlphaFoldDB" id="A0AA35IXP7"/>
<name>A0AA35IXP7_SACMI</name>
<reference evidence="4" key="1">
    <citation type="submission" date="2022-10" db="EMBL/GenBank/DDBJ databases">
        <authorList>
            <person name="Byrne P K."/>
        </authorList>
    </citation>
    <scope>NUCLEOTIDE SEQUENCE</scope>
    <source>
        <strain evidence="4">IFO1815</strain>
    </source>
</reference>
<gene>
    <name evidence="4" type="primary">SMKI03G1390</name>
    <name evidence="4" type="ORF">SMKI_03G1390</name>
</gene>
<comment type="similarity">
    <text evidence="1">Belongs to the UPF0587 family.</text>
</comment>
<organism evidence="4 5">
    <name type="scientific">Saccharomyces mikatae IFO 1815</name>
    <dbReference type="NCBI Taxonomy" id="226126"/>
    <lineage>
        <taxon>Eukaryota</taxon>
        <taxon>Fungi</taxon>
        <taxon>Dikarya</taxon>
        <taxon>Ascomycota</taxon>
        <taxon>Saccharomycotina</taxon>
        <taxon>Saccharomycetes</taxon>
        <taxon>Saccharomycetales</taxon>
        <taxon>Saccharomycetaceae</taxon>
        <taxon>Saccharomyces</taxon>
    </lineage>
</organism>
<protein>
    <recommendedName>
        <fullName evidence="6">YCR090C-like protein</fullName>
    </recommendedName>
</protein>
<evidence type="ECO:0008006" key="6">
    <source>
        <dbReference type="Google" id="ProtNLM"/>
    </source>
</evidence>
<keyword evidence="2" id="KW-0479">Metal-binding</keyword>
<dbReference type="RefSeq" id="XP_056080778.1">
    <property type="nucleotide sequence ID" value="XM_056226510.1"/>
</dbReference>
<dbReference type="SUPFAM" id="SSF141678">
    <property type="entry name" value="MAL13P1.257-like"/>
    <property type="match status" value="1"/>
</dbReference>
<dbReference type="Pfam" id="PF05907">
    <property type="entry name" value="CXXC_Zn-b_euk"/>
    <property type="match status" value="1"/>
</dbReference>
<proteinExistence type="inferred from homology"/>
<dbReference type="PANTHER" id="PTHR12857:SF0">
    <property type="entry name" value="CXXC MOTIF CONTAINING ZINC BINDING PROTEIN"/>
    <property type="match status" value="1"/>
</dbReference>
<evidence type="ECO:0000313" key="4">
    <source>
        <dbReference type="EMBL" id="CAI4037661.1"/>
    </source>
</evidence>
<sequence>MPLFLVLKATLSENVTKVSVKNTDESRAEFAFDLQCTNCRELHDSKIMINTFEEHAMPSSKGTASFLMKCKFCSKELSVNLSIFENEYLTDQNDDKWAKIKDARKKHGLSKTKEDCFIPLNLDCRGCELVQFYPDNITFEISLSSGKIMSCQLEDNEWYDYDDDSGEEVTMTEFSSNIIKGK</sequence>
<evidence type="ECO:0000256" key="3">
    <source>
        <dbReference type="ARBA" id="ARBA00022833"/>
    </source>
</evidence>
<dbReference type="GeneID" id="80916874"/>